<sequence length="129" mass="15357">MRFRDVPWASVNRSVSTEDNRGLTSYTVNWYFESKLNFYNDDVDMLKMPKPPQRPVKSKYETKEQHHGRVKEWEAKKPLPIERSPGGHHMTQEYYTKELLPKCITAVQRSHMHNTLEITTCLSLRLYRT</sequence>
<feature type="region of interest" description="Disordered" evidence="1">
    <location>
        <begin position="49"/>
        <end position="90"/>
    </location>
</feature>
<evidence type="ECO:0000313" key="2">
    <source>
        <dbReference type="EMBL" id="KAF1936072.1"/>
    </source>
</evidence>
<dbReference type="AlphaFoldDB" id="A0A6A5S7Q5"/>
<evidence type="ECO:0000313" key="3">
    <source>
        <dbReference type="Proteomes" id="UP000800038"/>
    </source>
</evidence>
<dbReference type="Proteomes" id="UP000800038">
    <property type="component" value="Unassembled WGS sequence"/>
</dbReference>
<gene>
    <name evidence="2" type="ORF">EJ02DRAFT_427848</name>
</gene>
<protein>
    <submittedName>
        <fullName evidence="2">Uncharacterized protein</fullName>
    </submittedName>
</protein>
<dbReference type="OrthoDB" id="10594405at2759"/>
<keyword evidence="3" id="KW-1185">Reference proteome</keyword>
<evidence type="ECO:0000256" key="1">
    <source>
        <dbReference type="SAM" id="MobiDB-lite"/>
    </source>
</evidence>
<organism evidence="2 3">
    <name type="scientific">Clathrospora elynae</name>
    <dbReference type="NCBI Taxonomy" id="706981"/>
    <lineage>
        <taxon>Eukaryota</taxon>
        <taxon>Fungi</taxon>
        <taxon>Dikarya</taxon>
        <taxon>Ascomycota</taxon>
        <taxon>Pezizomycotina</taxon>
        <taxon>Dothideomycetes</taxon>
        <taxon>Pleosporomycetidae</taxon>
        <taxon>Pleosporales</taxon>
        <taxon>Diademaceae</taxon>
        <taxon>Clathrospora</taxon>
    </lineage>
</organism>
<dbReference type="EMBL" id="ML976213">
    <property type="protein sequence ID" value="KAF1936072.1"/>
    <property type="molecule type" value="Genomic_DNA"/>
</dbReference>
<accession>A0A6A5S7Q5</accession>
<proteinExistence type="predicted"/>
<feature type="compositionally biased region" description="Basic and acidic residues" evidence="1">
    <location>
        <begin position="58"/>
        <end position="80"/>
    </location>
</feature>
<name>A0A6A5S7Q5_9PLEO</name>
<reference evidence="2" key="1">
    <citation type="journal article" date="2020" name="Stud. Mycol.">
        <title>101 Dothideomycetes genomes: a test case for predicting lifestyles and emergence of pathogens.</title>
        <authorList>
            <person name="Haridas S."/>
            <person name="Albert R."/>
            <person name="Binder M."/>
            <person name="Bloem J."/>
            <person name="Labutti K."/>
            <person name="Salamov A."/>
            <person name="Andreopoulos B."/>
            <person name="Baker S."/>
            <person name="Barry K."/>
            <person name="Bills G."/>
            <person name="Bluhm B."/>
            <person name="Cannon C."/>
            <person name="Castanera R."/>
            <person name="Culley D."/>
            <person name="Daum C."/>
            <person name="Ezra D."/>
            <person name="Gonzalez J."/>
            <person name="Henrissat B."/>
            <person name="Kuo A."/>
            <person name="Liang C."/>
            <person name="Lipzen A."/>
            <person name="Lutzoni F."/>
            <person name="Magnuson J."/>
            <person name="Mondo S."/>
            <person name="Nolan M."/>
            <person name="Ohm R."/>
            <person name="Pangilinan J."/>
            <person name="Park H.-J."/>
            <person name="Ramirez L."/>
            <person name="Alfaro M."/>
            <person name="Sun H."/>
            <person name="Tritt A."/>
            <person name="Yoshinaga Y."/>
            <person name="Zwiers L.-H."/>
            <person name="Turgeon B."/>
            <person name="Goodwin S."/>
            <person name="Spatafora J."/>
            <person name="Crous P."/>
            <person name="Grigoriev I."/>
        </authorList>
    </citation>
    <scope>NUCLEOTIDE SEQUENCE</scope>
    <source>
        <strain evidence="2">CBS 161.51</strain>
    </source>
</reference>